<name>A0A1W6YJN0_9BORD</name>
<proteinExistence type="predicted"/>
<evidence type="ECO:0000259" key="2">
    <source>
        <dbReference type="Pfam" id="PF07007"/>
    </source>
</evidence>
<keyword evidence="4" id="KW-1185">Reference proteome</keyword>
<accession>A0A1W6YJN0</accession>
<evidence type="ECO:0000313" key="4">
    <source>
        <dbReference type="Proteomes" id="UP000194151"/>
    </source>
</evidence>
<organism evidence="3 4">
    <name type="scientific">Bordetella genomosp. 8</name>
    <dbReference type="NCBI Taxonomy" id="1416806"/>
    <lineage>
        <taxon>Bacteria</taxon>
        <taxon>Pseudomonadati</taxon>
        <taxon>Pseudomonadota</taxon>
        <taxon>Betaproteobacteria</taxon>
        <taxon>Burkholderiales</taxon>
        <taxon>Alcaligenaceae</taxon>
        <taxon>Bordetella</taxon>
    </lineage>
</organism>
<dbReference type="NCBIfam" id="NF041434">
    <property type="entry name" value="UmoC"/>
    <property type="match status" value="1"/>
</dbReference>
<evidence type="ECO:0000313" key="3">
    <source>
        <dbReference type="EMBL" id="ARP81272.1"/>
    </source>
</evidence>
<protein>
    <recommendedName>
        <fullName evidence="2">Lysozyme inhibitor LprI-like N-terminal domain-containing protein</fullName>
    </recommendedName>
</protein>
<evidence type="ECO:0000256" key="1">
    <source>
        <dbReference type="SAM" id="SignalP"/>
    </source>
</evidence>
<dbReference type="Pfam" id="PF07007">
    <property type="entry name" value="LprI"/>
    <property type="match status" value="1"/>
</dbReference>
<feature type="domain" description="Lysozyme inhibitor LprI-like N-terminal" evidence="2">
    <location>
        <begin position="51"/>
        <end position="150"/>
    </location>
</feature>
<keyword evidence="1" id="KW-0732">Signal</keyword>
<dbReference type="KEGG" id="bgv:CAL12_10745"/>
<dbReference type="AlphaFoldDB" id="A0A1W6YJN0"/>
<dbReference type="Gene3D" id="1.20.1270.180">
    <property type="match status" value="1"/>
</dbReference>
<feature type="chain" id="PRO_5011986638" description="Lysozyme inhibitor LprI-like N-terminal domain-containing protein" evidence="1">
    <location>
        <begin position="35"/>
        <end position="153"/>
    </location>
</feature>
<reference evidence="3 4" key="1">
    <citation type="submission" date="2017-05" db="EMBL/GenBank/DDBJ databases">
        <title>Complete and WGS of Bordetella genogroups.</title>
        <authorList>
            <person name="Spilker T."/>
            <person name="LiPuma J."/>
        </authorList>
    </citation>
    <scope>NUCLEOTIDE SEQUENCE [LARGE SCALE GENOMIC DNA]</scope>
    <source>
        <strain evidence="3 4">AU19157</strain>
    </source>
</reference>
<dbReference type="EMBL" id="CP021108">
    <property type="protein sequence ID" value="ARP81272.1"/>
    <property type="molecule type" value="Genomic_DNA"/>
</dbReference>
<feature type="signal peptide" evidence="1">
    <location>
        <begin position="1"/>
        <end position="34"/>
    </location>
</feature>
<dbReference type="Proteomes" id="UP000194151">
    <property type="component" value="Chromosome"/>
</dbReference>
<gene>
    <name evidence="3" type="ORF">CAL12_10745</name>
</gene>
<sequence length="153" mass="16188">MGPGNEDQAMKATLLRIGIAATAAFAAASGTAWSADAAPRMTTTSVLDTCATALAGQPRTALHGCLDTELKTARRQMDGAYAQVESDLRKIDSASTPEALRTLKHSQDSFKSFLQKECRRQGAALMGGTGAGDTEQACQVALTRWRTAQLLEQ</sequence>
<dbReference type="InterPro" id="IPR009739">
    <property type="entry name" value="LprI-like_N"/>
</dbReference>